<sequence>MFGYSYISYCILCIQVKDKSILIFVFRNHSYAYISCTAVFKSLLLVSTENFHSHRHKVLYRSISKWIIYKSIKK</sequence>
<protein>
    <submittedName>
        <fullName evidence="1">Uncharacterized protein</fullName>
    </submittedName>
</protein>
<proteinExistence type="predicted"/>
<name>A0A0S3SPW8_PHAAN</name>
<organism evidence="1 2">
    <name type="scientific">Vigna angularis var. angularis</name>
    <dbReference type="NCBI Taxonomy" id="157739"/>
    <lineage>
        <taxon>Eukaryota</taxon>
        <taxon>Viridiplantae</taxon>
        <taxon>Streptophyta</taxon>
        <taxon>Embryophyta</taxon>
        <taxon>Tracheophyta</taxon>
        <taxon>Spermatophyta</taxon>
        <taxon>Magnoliopsida</taxon>
        <taxon>eudicotyledons</taxon>
        <taxon>Gunneridae</taxon>
        <taxon>Pentapetalae</taxon>
        <taxon>rosids</taxon>
        <taxon>fabids</taxon>
        <taxon>Fabales</taxon>
        <taxon>Fabaceae</taxon>
        <taxon>Papilionoideae</taxon>
        <taxon>50 kb inversion clade</taxon>
        <taxon>NPAAA clade</taxon>
        <taxon>indigoferoid/millettioid clade</taxon>
        <taxon>Phaseoleae</taxon>
        <taxon>Vigna</taxon>
    </lineage>
</organism>
<dbReference type="EMBL" id="AP015041">
    <property type="protein sequence ID" value="BAT94842.1"/>
    <property type="molecule type" value="Genomic_DNA"/>
</dbReference>
<reference evidence="1 2" key="1">
    <citation type="journal article" date="2015" name="Sci. Rep.">
        <title>The power of single molecule real-time sequencing technology in the de novo assembly of a eukaryotic genome.</title>
        <authorList>
            <person name="Sakai H."/>
            <person name="Naito K."/>
            <person name="Ogiso-Tanaka E."/>
            <person name="Takahashi Y."/>
            <person name="Iseki K."/>
            <person name="Muto C."/>
            <person name="Satou K."/>
            <person name="Teruya K."/>
            <person name="Shiroma A."/>
            <person name="Shimoji M."/>
            <person name="Hirano T."/>
            <person name="Itoh T."/>
            <person name="Kaga A."/>
            <person name="Tomooka N."/>
        </authorList>
    </citation>
    <scope>NUCLEOTIDE SEQUENCE [LARGE SCALE GENOMIC DNA]</scope>
    <source>
        <strain evidence="2">cv. Shumari</strain>
    </source>
</reference>
<evidence type="ECO:0000313" key="2">
    <source>
        <dbReference type="Proteomes" id="UP000291084"/>
    </source>
</evidence>
<gene>
    <name evidence="1" type="primary">Vigan.08G148700</name>
    <name evidence="1" type="ORF">VIGAN_08148700</name>
</gene>
<dbReference type="AlphaFoldDB" id="A0A0S3SPW8"/>
<keyword evidence="2" id="KW-1185">Reference proteome</keyword>
<accession>A0A0S3SPW8</accession>
<evidence type="ECO:0000313" key="1">
    <source>
        <dbReference type="EMBL" id="BAT94842.1"/>
    </source>
</evidence>
<dbReference type="Proteomes" id="UP000291084">
    <property type="component" value="Chromosome 8"/>
</dbReference>